<comment type="caution">
    <text evidence="6">Lacks conserved residue(s) required for the propagation of feature annotation.</text>
</comment>
<feature type="domain" description="Dihydroorotase catalytic" evidence="7">
    <location>
        <begin position="47"/>
        <end position="234"/>
    </location>
</feature>
<comment type="function">
    <text evidence="1 6">Catalyzes the reversible cyclization of carbamoyl aspartate to dihydroorotate.</text>
</comment>
<feature type="binding site" evidence="6">
    <location>
        <position position="90"/>
    </location>
    <ligand>
        <name>substrate</name>
    </ligand>
</feature>
<feature type="active site" evidence="6">
    <location>
        <position position="308"/>
    </location>
</feature>
<feature type="binding site" evidence="6">
    <location>
        <begin position="58"/>
        <end position="60"/>
    </location>
    <ligand>
        <name>substrate</name>
    </ligand>
</feature>
<name>A0ABP6QC12_9ACTN</name>
<dbReference type="InterPro" id="IPR002195">
    <property type="entry name" value="Dihydroorotase_CS"/>
</dbReference>
<keyword evidence="5 6" id="KW-0665">Pyrimidine biosynthesis</keyword>
<evidence type="ECO:0000256" key="6">
    <source>
        <dbReference type="HAMAP-Rule" id="MF_00220"/>
    </source>
</evidence>
<dbReference type="InterPro" id="IPR024403">
    <property type="entry name" value="DHOase_cat"/>
</dbReference>
<dbReference type="Gene3D" id="2.30.40.10">
    <property type="entry name" value="Urease, subunit C, domain 1"/>
    <property type="match status" value="1"/>
</dbReference>
<dbReference type="InterPro" id="IPR011059">
    <property type="entry name" value="Metal-dep_hydrolase_composite"/>
</dbReference>
<dbReference type="EC" id="3.5.2.3" evidence="6"/>
<dbReference type="RefSeq" id="WP_344829946.1">
    <property type="nucleotide sequence ID" value="NZ_BAAAUV010000008.1"/>
</dbReference>
<evidence type="ECO:0000256" key="1">
    <source>
        <dbReference type="ARBA" id="ARBA00002368"/>
    </source>
</evidence>
<dbReference type="HAMAP" id="MF_00220_B">
    <property type="entry name" value="PyrC_classI_B"/>
    <property type="match status" value="1"/>
</dbReference>
<dbReference type="CDD" id="cd01317">
    <property type="entry name" value="DHOase_IIa"/>
    <property type="match status" value="1"/>
</dbReference>
<protein>
    <recommendedName>
        <fullName evidence="6">Dihydroorotase</fullName>
        <shortName evidence="6">DHOase</shortName>
        <ecNumber evidence="6">3.5.2.3</ecNumber>
    </recommendedName>
</protein>
<feature type="binding site" evidence="6">
    <location>
        <position position="308"/>
    </location>
    <ligand>
        <name>Zn(2+)</name>
        <dbReference type="ChEBI" id="CHEBI:29105"/>
        <label>1</label>
    </ligand>
</feature>
<feature type="binding site" evidence="6">
    <location>
        <position position="177"/>
    </location>
    <ligand>
        <name>Zn(2+)</name>
        <dbReference type="ChEBI" id="CHEBI:29105"/>
        <label>2</label>
    </ligand>
</feature>
<feature type="binding site" evidence="6">
    <location>
        <position position="58"/>
    </location>
    <ligand>
        <name>Zn(2+)</name>
        <dbReference type="ChEBI" id="CHEBI:29105"/>
        <label>1</label>
    </ligand>
</feature>
<dbReference type="SUPFAM" id="SSF51338">
    <property type="entry name" value="Composite domain of metallo-dependent hydrolases"/>
    <property type="match status" value="1"/>
</dbReference>
<evidence type="ECO:0000259" key="7">
    <source>
        <dbReference type="Pfam" id="PF12890"/>
    </source>
</evidence>
<dbReference type="PANTHER" id="PTHR43668">
    <property type="entry name" value="ALLANTOINASE"/>
    <property type="match status" value="1"/>
</dbReference>
<dbReference type="InterPro" id="IPR032466">
    <property type="entry name" value="Metal_Hydrolase"/>
</dbReference>
<feature type="binding site" evidence="6">
    <location>
        <position position="281"/>
    </location>
    <ligand>
        <name>substrate</name>
    </ligand>
</feature>
<dbReference type="InterPro" id="IPR050138">
    <property type="entry name" value="DHOase/Allantoinase_Hydrolase"/>
</dbReference>
<feature type="binding site" evidence="6">
    <location>
        <position position="150"/>
    </location>
    <ligand>
        <name>Zn(2+)</name>
        <dbReference type="ChEBI" id="CHEBI:29105"/>
        <label>2</label>
    </ligand>
</feature>
<dbReference type="InterPro" id="IPR004722">
    <property type="entry name" value="DHOase"/>
</dbReference>
<reference evidence="9" key="1">
    <citation type="journal article" date="2019" name="Int. J. Syst. Evol. Microbiol.">
        <title>The Global Catalogue of Microorganisms (GCM) 10K type strain sequencing project: providing services to taxonomists for standard genome sequencing and annotation.</title>
        <authorList>
            <consortium name="The Broad Institute Genomics Platform"/>
            <consortium name="The Broad Institute Genome Sequencing Center for Infectious Disease"/>
            <person name="Wu L."/>
            <person name="Ma J."/>
        </authorList>
    </citation>
    <scope>NUCLEOTIDE SEQUENCE [LARGE SCALE GENOMIC DNA]</scope>
    <source>
        <strain evidence="9">JCM 9377</strain>
    </source>
</reference>
<dbReference type="SUPFAM" id="SSF51556">
    <property type="entry name" value="Metallo-dependent hydrolases"/>
    <property type="match status" value="1"/>
</dbReference>
<comment type="similarity">
    <text evidence="2 6">Belongs to the metallo-dependent hydrolases superfamily. DHOase family. Class I DHOase subfamily.</text>
</comment>
<dbReference type="Pfam" id="PF12890">
    <property type="entry name" value="DHOase"/>
    <property type="match status" value="1"/>
</dbReference>
<keyword evidence="9" id="KW-1185">Reference proteome</keyword>
<dbReference type="NCBIfam" id="NF006836">
    <property type="entry name" value="PRK09357.1-1"/>
    <property type="match status" value="1"/>
</dbReference>
<accession>A0ABP6QC12</accession>
<comment type="cofactor">
    <cofactor evidence="6">
        <name>Zn(2+)</name>
        <dbReference type="ChEBI" id="CHEBI:29105"/>
    </cofactor>
    <text evidence="6">Binds 2 Zn(2+) ions per subunit.</text>
</comment>
<dbReference type="PROSITE" id="PS00483">
    <property type="entry name" value="DIHYDROOROTASE_2"/>
    <property type="match status" value="1"/>
</dbReference>
<dbReference type="Proteomes" id="UP001501237">
    <property type="component" value="Unassembled WGS sequence"/>
</dbReference>
<gene>
    <name evidence="6" type="primary">pyrC</name>
    <name evidence="8" type="ORF">GCM10010468_38550</name>
</gene>
<evidence type="ECO:0000313" key="8">
    <source>
        <dbReference type="EMBL" id="GAA3216479.1"/>
    </source>
</evidence>
<proteinExistence type="inferred from homology"/>
<dbReference type="NCBIfam" id="TIGR00857">
    <property type="entry name" value="pyrC_multi"/>
    <property type="match status" value="1"/>
</dbReference>
<feature type="binding site" evidence="6">
    <location>
        <position position="230"/>
    </location>
    <ligand>
        <name>Zn(2+)</name>
        <dbReference type="ChEBI" id="CHEBI:29105"/>
        <label>2</label>
    </ligand>
</feature>
<evidence type="ECO:0000256" key="5">
    <source>
        <dbReference type="ARBA" id="ARBA00022975"/>
    </source>
</evidence>
<evidence type="ECO:0000256" key="2">
    <source>
        <dbReference type="ARBA" id="ARBA00010286"/>
    </source>
</evidence>
<comment type="catalytic activity">
    <reaction evidence="6">
        <text>(S)-dihydroorotate + H2O = N-carbamoyl-L-aspartate + H(+)</text>
        <dbReference type="Rhea" id="RHEA:24296"/>
        <dbReference type="ChEBI" id="CHEBI:15377"/>
        <dbReference type="ChEBI" id="CHEBI:15378"/>
        <dbReference type="ChEBI" id="CHEBI:30864"/>
        <dbReference type="ChEBI" id="CHEBI:32814"/>
        <dbReference type="EC" id="3.5.2.3"/>
    </reaction>
</comment>
<evidence type="ECO:0000256" key="4">
    <source>
        <dbReference type="ARBA" id="ARBA00022801"/>
    </source>
</evidence>
<organism evidence="8 9">
    <name type="scientific">Actinocorallia longicatena</name>
    <dbReference type="NCBI Taxonomy" id="111803"/>
    <lineage>
        <taxon>Bacteria</taxon>
        <taxon>Bacillati</taxon>
        <taxon>Actinomycetota</taxon>
        <taxon>Actinomycetes</taxon>
        <taxon>Streptosporangiales</taxon>
        <taxon>Thermomonosporaceae</taxon>
        <taxon>Actinocorallia</taxon>
    </lineage>
</organism>
<sequence>MSTYIIRNASILGGATADILVRDGEIAEIGQDLSAAAAEIIDATGLVALPGLVDLHTHLREPGREDNETVLSGTRAAARGGYTAVHAMANTTPVADTAGVVEQVWRLGREHGYCDVQPIGAVTEGIEGKKLAELGAMADSAARVRVFSDDGHCVDDAVIMRRALEYVKAFDGVVAQHAQEPRLTEGAQMNEGEVSDRLGMRGWPAVAEEAIIARDCLLAAHVGSRLHVCHVSTAGSVEIVRQAKSKGWNVTAEVTPHHLFLTDSCAEHSPTGAYDPIYKVNPPLRTQADVDACRAGLADGTIDVVATDHAPHALEDKETEWADAAMGMVGLETALSVVQAAMVDTGLLTWAEVADRMSVKPAEIGRLAGHGRPLEAGSPANITLYDPDFRAKVDATTFASKSRNTPYAGLELPGRVVATFLRGRPTVLEGKLV</sequence>
<keyword evidence="4 6" id="KW-0378">Hydrolase</keyword>
<comment type="caution">
    <text evidence="8">The sequence shown here is derived from an EMBL/GenBank/DDBJ whole genome shotgun (WGS) entry which is preliminary data.</text>
</comment>
<dbReference type="PANTHER" id="PTHR43668:SF2">
    <property type="entry name" value="ALLANTOINASE"/>
    <property type="match status" value="1"/>
</dbReference>
<keyword evidence="6" id="KW-0862">Zinc</keyword>
<evidence type="ECO:0000256" key="3">
    <source>
        <dbReference type="ARBA" id="ARBA00022723"/>
    </source>
</evidence>
<feature type="binding site" evidence="6">
    <location>
        <position position="56"/>
    </location>
    <ligand>
        <name>Zn(2+)</name>
        <dbReference type="ChEBI" id="CHEBI:29105"/>
        <label>1</label>
    </ligand>
</feature>
<evidence type="ECO:0000313" key="9">
    <source>
        <dbReference type="Proteomes" id="UP001501237"/>
    </source>
</evidence>
<feature type="binding site" evidence="6">
    <location>
        <position position="150"/>
    </location>
    <ligand>
        <name>Zn(2+)</name>
        <dbReference type="ChEBI" id="CHEBI:29105"/>
        <label>1</label>
    </ligand>
</feature>
<feature type="binding site" evidence="6">
    <location>
        <position position="312"/>
    </location>
    <ligand>
        <name>substrate</name>
    </ligand>
</feature>
<dbReference type="Gene3D" id="3.20.20.140">
    <property type="entry name" value="Metal-dependent hydrolases"/>
    <property type="match status" value="1"/>
</dbReference>
<comment type="pathway">
    <text evidence="6">Pyrimidine metabolism; UMP biosynthesis via de novo pathway; (S)-dihydroorotate from bicarbonate: step 3/3.</text>
</comment>
<keyword evidence="3 6" id="KW-0479">Metal-binding</keyword>
<dbReference type="EMBL" id="BAAAUV010000008">
    <property type="protein sequence ID" value="GAA3216479.1"/>
    <property type="molecule type" value="Genomic_DNA"/>
</dbReference>